<proteinExistence type="predicted"/>
<sequence>MRAAWIASAAALGVALSPAGQAAAEDQNPIVVIEQLELAGYTVNVDRIGSAPLEECTVTEVRNPQQVVQPVKVVDRDGHGHHDGADDFEVIDVVVRQSISVTLDCAS</sequence>
<accession>A0A448IY45</accession>
<name>A0A448IY45_MYCAU</name>
<evidence type="ECO:0000313" key="3">
    <source>
        <dbReference type="Proteomes" id="UP000279306"/>
    </source>
</evidence>
<evidence type="ECO:0000256" key="1">
    <source>
        <dbReference type="SAM" id="SignalP"/>
    </source>
</evidence>
<dbReference type="OrthoDB" id="4762505at2"/>
<keyword evidence="1" id="KW-0732">Signal</keyword>
<feature type="chain" id="PRO_5038895744" evidence="1">
    <location>
        <begin position="23"/>
        <end position="107"/>
    </location>
</feature>
<gene>
    <name evidence="2" type="ORF">NCTC10437_04422</name>
</gene>
<dbReference type="EMBL" id="LR134356">
    <property type="protein sequence ID" value="VEG57413.1"/>
    <property type="molecule type" value="Genomic_DNA"/>
</dbReference>
<protein>
    <submittedName>
        <fullName evidence="2">Uncharacterized protein</fullName>
    </submittedName>
</protein>
<dbReference type="RefSeq" id="WP_048635252.1">
    <property type="nucleotide sequence ID" value="NZ_CVQQ01000028.1"/>
</dbReference>
<keyword evidence="3" id="KW-1185">Reference proteome</keyword>
<evidence type="ECO:0000313" key="2">
    <source>
        <dbReference type="EMBL" id="VEG57413.1"/>
    </source>
</evidence>
<dbReference type="AlphaFoldDB" id="A0A448IY45"/>
<organism evidence="2 3">
    <name type="scientific">Mycolicibacterium aurum</name>
    <name type="common">Mycobacterium aurum</name>
    <dbReference type="NCBI Taxonomy" id="1791"/>
    <lineage>
        <taxon>Bacteria</taxon>
        <taxon>Bacillati</taxon>
        <taxon>Actinomycetota</taxon>
        <taxon>Actinomycetes</taxon>
        <taxon>Mycobacteriales</taxon>
        <taxon>Mycobacteriaceae</taxon>
        <taxon>Mycolicibacterium</taxon>
    </lineage>
</organism>
<reference evidence="2 3" key="1">
    <citation type="submission" date="2018-12" db="EMBL/GenBank/DDBJ databases">
        <authorList>
            <consortium name="Pathogen Informatics"/>
        </authorList>
    </citation>
    <scope>NUCLEOTIDE SEQUENCE [LARGE SCALE GENOMIC DNA]</scope>
    <source>
        <strain evidence="2 3">NCTC10437</strain>
    </source>
</reference>
<feature type="signal peptide" evidence="1">
    <location>
        <begin position="1"/>
        <end position="22"/>
    </location>
</feature>
<dbReference type="Proteomes" id="UP000279306">
    <property type="component" value="Chromosome"/>
</dbReference>
<dbReference type="KEGG" id="mauu:NCTC10437_04422"/>